<feature type="domain" description="UvrD-like helicase ATP-binding" evidence="17">
    <location>
        <begin position="1"/>
        <end position="479"/>
    </location>
</feature>
<dbReference type="STRING" id="1335757.SPICUR_05840"/>
<dbReference type="RefSeq" id="WP_023367004.1">
    <property type="nucleotide sequence ID" value="NC_022664.1"/>
</dbReference>
<dbReference type="KEGG" id="spiu:SPICUR_05840"/>
<evidence type="ECO:0000256" key="10">
    <source>
        <dbReference type="ARBA" id="ARBA00023125"/>
    </source>
</evidence>
<keyword evidence="6 15" id="KW-0347">Helicase</keyword>
<sequence length="1235" mass="135850">MSDPQPLDVLATPLNGQQLIEASAGTGKTFTLAALYLRLVLGHDPTDPERRPMLPPEILVMTFTRDATRELRDRIRARLAEAARCFVGARDPDPDDSILTGLLDAYPDTETRQRHADHLRAAADWMDEAAIYTIHSFCHRMLQQHAFDAGNPFALELSDDEGLITREAIEDYWRETIYPLSDDALAALGATLSGRGDGAKPSIKRFAHTLKPLLASSEQLGVDASQPPGPVIERQAARQAQAIESLRTAVHADLEGFDEALAEAWASKRLAASKNPVPKTWMNALRPALEAWRRNPAQRLPEIDPAKIARATLEKGVTKGNTLPEALAEHPIALAADELGEAQAALAETAGPFYAHAAQWVARRIVATRRQRGVIGFNDMLTRLRDALRQPEAGERLASVIRYQFPVALVDEFQDTDPIQYRILQAIYPPDADAGLVLIGDPKQAIYSFRGADLATYLQAAWRIPETRRYTLARNFRSARSMVDAVNTLFGQSPLGSEPFQPDAIDFQRVSANGRSETLSIDGQPAPGMTLWQLQAGDEAPEGLPMADYRRQMATIGARRIRRLLDQAQEGKAGFGNGADQRPVRPADIAILVRTGEEAGLIRAALREHGLASVYLSDRDNVLQTVEAGDVLRWLQAMAEPESERRVRTAVGTASLAYDWATLDGLFSDDARWEAVLEQFRDYADRWRRRGVLPALRQLIHDHALAHRLLMRPGGERALSNLLQISELLQETAATLDGPAGLVRWLDEEMQREGDTPADDRILRLESDAALIKVITIHKSKGLEYPLVFLPFICSYRPARAAPPLIRENGDDSVIAFKATEADTQAARDRQQAEDMRLLYVAVTRAVHACWLGLAPIRQAGKTKGSGIHLQESAIGRLIGCPSDATAADLGPLLTALANRSPAIIREPVERPTPSDGTARVATTPPAMAVARTYTARAPGAERWWIASYSALLEDGPRAAIPGTAQADILAEESQQTTQAPAARSETATDALHAIPAGPATGTLIHYLLEALANRQFPASDETVFRQIVERGLRGQRWRDWAPLLRDWLATLVETPLPLPNATPIRLNALPGDAFIAELEFLISVGRVRASRIDAIIRRYTLDGASRPGLGESDLNGMVKGYIDLVIRHEGRYWVIDYKSNALGPSNMHYDSATLRQAVMDKRYDAQYALYLLALHRLLRARLGPDYDYDTHVGGAVCFFLRGIGHSGGGLHAERPDRALVEELDALFSEEVDHA</sequence>
<feature type="binding site" evidence="16">
    <location>
        <begin position="22"/>
        <end position="29"/>
    </location>
    <ligand>
        <name>ATP</name>
        <dbReference type="ChEBI" id="CHEBI:30616"/>
    </ligand>
</feature>
<evidence type="ECO:0000256" key="3">
    <source>
        <dbReference type="ARBA" id="ARBA00022741"/>
    </source>
</evidence>
<gene>
    <name evidence="15" type="primary">recB</name>
    <name evidence="19" type="ORF">SPICUR_05840</name>
</gene>
<keyword evidence="12 15" id="KW-0413">Isomerase</keyword>
<comment type="subunit">
    <text evidence="15">Heterotrimer of RecB, RecC and RecD. All subunits contribute to DNA-binding. Interacts with RecA.</text>
</comment>
<dbReference type="Gene3D" id="3.40.50.300">
    <property type="entry name" value="P-loop containing nucleotide triphosphate hydrolases"/>
    <property type="match status" value="2"/>
</dbReference>
<proteinExistence type="inferred from homology"/>
<keyword evidence="5 15" id="KW-0378">Hydrolase</keyword>
<dbReference type="SUPFAM" id="SSF52980">
    <property type="entry name" value="Restriction endonuclease-like"/>
    <property type="match status" value="1"/>
</dbReference>
<comment type="function">
    <text evidence="15">A helicase/nuclease that prepares dsDNA breaks (DSB) for recombinational DNA repair. Binds to DSBs and unwinds DNA via a highly rapid and processive ATP-dependent bidirectional helicase activity. Unwinds dsDNA until it encounters a Chi (crossover hotspot instigator) sequence from the 3' direction. Cuts ssDNA a few nucleotides 3' to the Chi site. The properties and activities of the enzyme are changed at Chi. The Chi-altered holoenzyme produces a long 3'-ssDNA overhang and facilitates RecA-binding to the ssDNA for homologous DNA recombination and repair. Holoenzyme degrades any linearized DNA that is unable to undergo homologous recombination. In the holoenzyme this subunit contributes ATPase, 3'-5' helicase, exonuclease activity and loads RecA onto ssDNA.</text>
</comment>
<evidence type="ECO:0000256" key="1">
    <source>
        <dbReference type="ARBA" id="ARBA00022722"/>
    </source>
</evidence>
<dbReference type="AlphaFoldDB" id="U5T4E9"/>
<name>U5T4E9_9GAMM</name>
<comment type="cofactor">
    <cofactor evidence="15">
        <name>Mg(2+)</name>
        <dbReference type="ChEBI" id="CHEBI:18420"/>
    </cofactor>
    <text evidence="15">Binds 1 Mg(2+) ion per subunit.</text>
</comment>
<feature type="region of interest" description="DNA-binding and helicase activity, interacts with RecC" evidence="15">
    <location>
        <begin position="1"/>
        <end position="891"/>
    </location>
</feature>
<evidence type="ECO:0000256" key="7">
    <source>
        <dbReference type="ARBA" id="ARBA00022839"/>
    </source>
</evidence>
<evidence type="ECO:0000313" key="19">
    <source>
        <dbReference type="EMBL" id="AGY92141.1"/>
    </source>
</evidence>
<dbReference type="HOGENOM" id="CLU_001114_6_0_6"/>
<dbReference type="PATRIC" id="fig|1335757.3.peg.1143"/>
<evidence type="ECO:0000259" key="18">
    <source>
        <dbReference type="PROSITE" id="PS51217"/>
    </source>
</evidence>
<evidence type="ECO:0000256" key="11">
    <source>
        <dbReference type="ARBA" id="ARBA00023204"/>
    </source>
</evidence>
<dbReference type="eggNOG" id="COG1074">
    <property type="taxonomic scope" value="Bacteria"/>
</dbReference>
<evidence type="ECO:0000256" key="4">
    <source>
        <dbReference type="ARBA" id="ARBA00022763"/>
    </source>
</evidence>
<dbReference type="InterPro" id="IPR014016">
    <property type="entry name" value="UvrD-like_ATP-bd"/>
</dbReference>
<dbReference type="GO" id="GO:0016887">
    <property type="term" value="F:ATP hydrolysis activity"/>
    <property type="evidence" value="ECO:0007669"/>
    <property type="project" value="RHEA"/>
</dbReference>
<protein>
    <recommendedName>
        <fullName evidence="15">RecBCD enzyme subunit RecB</fullName>
        <ecNumber evidence="15">3.1.11.5</ecNumber>
        <ecNumber evidence="15">5.6.2.4</ecNumber>
    </recommendedName>
    <alternativeName>
        <fullName evidence="15">DNA 3'-5' helicase subunit RecB</fullName>
    </alternativeName>
    <alternativeName>
        <fullName evidence="15">Exonuclease V subunit RecB</fullName>
        <shortName evidence="15">ExoV subunit RecB</shortName>
    </alternativeName>
    <alternativeName>
        <fullName evidence="15">Helicase/nuclease RecBCD subunit RecB</fullName>
    </alternativeName>
</protein>
<evidence type="ECO:0000256" key="13">
    <source>
        <dbReference type="ARBA" id="ARBA00034617"/>
    </source>
</evidence>
<evidence type="ECO:0000256" key="8">
    <source>
        <dbReference type="ARBA" id="ARBA00022840"/>
    </source>
</evidence>
<dbReference type="GO" id="GO:0043138">
    <property type="term" value="F:3'-5' DNA helicase activity"/>
    <property type="evidence" value="ECO:0007669"/>
    <property type="project" value="UniProtKB-UniRule"/>
</dbReference>
<keyword evidence="10 15" id="KW-0238">DNA-binding</keyword>
<dbReference type="EC" id="3.1.11.5" evidence="15"/>
<dbReference type="HAMAP" id="MF_01485">
    <property type="entry name" value="RecB"/>
    <property type="match status" value="1"/>
</dbReference>
<feature type="binding site" evidence="15">
    <location>
        <position position="1124"/>
    </location>
    <ligand>
        <name>Mg(2+)</name>
        <dbReference type="ChEBI" id="CHEBI:18420"/>
    </ligand>
</feature>
<comment type="miscellaneous">
    <text evidence="15">In the RecBCD complex, RecB has a slow 3'-5' helicase, an exonuclease activity and loads RecA onto ssDNA, RecD has a fast 5'-3' helicase activity, while RecC stimulates the ATPase and processivity of the RecB helicase and contributes to recognition of the Chi site.</text>
</comment>
<evidence type="ECO:0000259" key="17">
    <source>
        <dbReference type="PROSITE" id="PS51198"/>
    </source>
</evidence>
<dbReference type="Gene3D" id="1.10.486.10">
    <property type="entry name" value="PCRA, domain 4"/>
    <property type="match status" value="1"/>
</dbReference>
<evidence type="ECO:0000256" key="15">
    <source>
        <dbReference type="HAMAP-Rule" id="MF_01485"/>
    </source>
</evidence>
<organism evidence="19 20">
    <name type="scientific">Spiribacter curvatus</name>
    <dbReference type="NCBI Taxonomy" id="1335757"/>
    <lineage>
        <taxon>Bacteria</taxon>
        <taxon>Pseudomonadati</taxon>
        <taxon>Pseudomonadota</taxon>
        <taxon>Gammaproteobacteria</taxon>
        <taxon>Chromatiales</taxon>
        <taxon>Ectothiorhodospiraceae</taxon>
        <taxon>Spiribacter</taxon>
    </lineage>
</organism>
<keyword evidence="9 15" id="KW-0460">Magnesium</keyword>
<keyword evidence="20" id="KW-1185">Reference proteome</keyword>
<evidence type="ECO:0000256" key="16">
    <source>
        <dbReference type="PROSITE-ProRule" id="PRU00560"/>
    </source>
</evidence>
<dbReference type="PANTHER" id="PTHR11070:SF23">
    <property type="entry name" value="RECBCD ENZYME SUBUNIT RECB"/>
    <property type="match status" value="1"/>
</dbReference>
<dbReference type="OrthoDB" id="9810135at2"/>
<comment type="similarity">
    <text evidence="15">Belongs to the helicase family. UvrD subfamily.</text>
</comment>
<keyword evidence="3 15" id="KW-0547">Nucleotide-binding</keyword>
<dbReference type="Gene3D" id="1.10.3170.10">
    <property type="entry name" value="Recbcd, chain B, domain 2"/>
    <property type="match status" value="1"/>
</dbReference>
<dbReference type="GO" id="GO:0005829">
    <property type="term" value="C:cytosol"/>
    <property type="evidence" value="ECO:0007669"/>
    <property type="project" value="TreeGrafter"/>
</dbReference>
<dbReference type="GO" id="GO:0000287">
    <property type="term" value="F:magnesium ion binding"/>
    <property type="evidence" value="ECO:0007669"/>
    <property type="project" value="UniProtKB-UniRule"/>
</dbReference>
<dbReference type="NCBIfam" id="TIGR00609">
    <property type="entry name" value="recB"/>
    <property type="match status" value="1"/>
</dbReference>
<dbReference type="InterPro" id="IPR004586">
    <property type="entry name" value="RecB"/>
</dbReference>
<dbReference type="Pfam" id="PF12705">
    <property type="entry name" value="PDDEXK_1"/>
    <property type="match status" value="1"/>
</dbReference>
<evidence type="ECO:0000256" key="14">
    <source>
        <dbReference type="ARBA" id="ARBA00048988"/>
    </source>
</evidence>
<dbReference type="Pfam" id="PF13361">
    <property type="entry name" value="UvrD_C"/>
    <property type="match status" value="1"/>
</dbReference>
<keyword evidence="8 15" id="KW-0067">ATP-binding</keyword>
<dbReference type="Proteomes" id="UP000017640">
    <property type="component" value="Chromosome"/>
</dbReference>
<dbReference type="InterPro" id="IPR038726">
    <property type="entry name" value="PDDEXK_AddAB-type"/>
</dbReference>
<dbReference type="CDD" id="cd22352">
    <property type="entry name" value="RecB_C-like"/>
    <property type="match status" value="1"/>
</dbReference>
<dbReference type="InterPro" id="IPR000212">
    <property type="entry name" value="DNA_helicase_UvrD/REP"/>
</dbReference>
<comment type="catalytic activity">
    <reaction evidence="15">
        <text>Exonucleolytic cleavage (in the presence of ATP) in either 5'- to 3'- or 3'- to 5'-direction to yield 5'-phosphooligonucleotides.</text>
        <dbReference type="EC" id="3.1.11.5"/>
    </reaction>
</comment>
<feature type="region of interest" description="Nuclease activity, interacts with RecD and RecA" evidence="15">
    <location>
        <begin position="943"/>
        <end position="1235"/>
    </location>
</feature>
<dbReference type="EC" id="5.6.2.4" evidence="15"/>
<dbReference type="InterPro" id="IPR014017">
    <property type="entry name" value="DNA_helicase_UvrD-like_C"/>
</dbReference>
<evidence type="ECO:0000256" key="6">
    <source>
        <dbReference type="ARBA" id="ARBA00022806"/>
    </source>
</evidence>
<keyword evidence="7 15" id="KW-0269">Exonuclease</keyword>
<dbReference type="GO" id="GO:0008854">
    <property type="term" value="F:exodeoxyribonuclease V activity"/>
    <property type="evidence" value="ECO:0007669"/>
    <property type="project" value="UniProtKB-EC"/>
</dbReference>
<feature type="binding site" evidence="15">
    <location>
        <position position="1137"/>
    </location>
    <ligand>
        <name>Mg(2+)</name>
        <dbReference type="ChEBI" id="CHEBI:18420"/>
    </ligand>
</feature>
<comment type="catalytic activity">
    <reaction evidence="14 15">
        <text>ATP + H2O = ADP + phosphate + H(+)</text>
        <dbReference type="Rhea" id="RHEA:13065"/>
        <dbReference type="ChEBI" id="CHEBI:15377"/>
        <dbReference type="ChEBI" id="CHEBI:15378"/>
        <dbReference type="ChEBI" id="CHEBI:30616"/>
        <dbReference type="ChEBI" id="CHEBI:43474"/>
        <dbReference type="ChEBI" id="CHEBI:456216"/>
        <dbReference type="EC" id="5.6.2.4"/>
    </reaction>
</comment>
<keyword evidence="11 15" id="KW-0234">DNA repair</keyword>
<dbReference type="EMBL" id="CP005990">
    <property type="protein sequence ID" value="AGY92141.1"/>
    <property type="molecule type" value="Genomic_DNA"/>
</dbReference>
<dbReference type="InterPro" id="IPR027417">
    <property type="entry name" value="P-loop_NTPase"/>
</dbReference>
<feature type="active site" description="For nuclease activity" evidence="15">
    <location>
        <position position="1137"/>
    </location>
</feature>
<accession>U5T4E9</accession>
<evidence type="ECO:0000256" key="12">
    <source>
        <dbReference type="ARBA" id="ARBA00023235"/>
    </source>
</evidence>
<dbReference type="GO" id="GO:0009338">
    <property type="term" value="C:exodeoxyribonuclease V complex"/>
    <property type="evidence" value="ECO:0007669"/>
    <property type="project" value="TreeGrafter"/>
</dbReference>
<keyword evidence="1 15" id="KW-0540">Nuclease</keyword>
<dbReference type="PANTHER" id="PTHR11070">
    <property type="entry name" value="UVRD / RECB / PCRA DNA HELICASE FAMILY MEMBER"/>
    <property type="match status" value="1"/>
</dbReference>
<dbReference type="GO" id="GO:0003677">
    <property type="term" value="F:DNA binding"/>
    <property type="evidence" value="ECO:0007669"/>
    <property type="project" value="UniProtKB-UniRule"/>
</dbReference>
<evidence type="ECO:0000256" key="2">
    <source>
        <dbReference type="ARBA" id="ARBA00022723"/>
    </source>
</evidence>
<evidence type="ECO:0000256" key="5">
    <source>
        <dbReference type="ARBA" id="ARBA00022801"/>
    </source>
</evidence>
<dbReference type="SUPFAM" id="SSF52540">
    <property type="entry name" value="P-loop containing nucleoside triphosphate hydrolases"/>
    <property type="match status" value="1"/>
</dbReference>
<dbReference type="InterPro" id="IPR011604">
    <property type="entry name" value="PDDEXK-like_dom_sf"/>
</dbReference>
<dbReference type="GO" id="GO:0005524">
    <property type="term" value="F:ATP binding"/>
    <property type="evidence" value="ECO:0007669"/>
    <property type="project" value="UniProtKB-UniRule"/>
</dbReference>
<comment type="catalytic activity">
    <reaction evidence="13 15">
        <text>Couples ATP hydrolysis with the unwinding of duplex DNA by translocating in the 3'-5' direction.</text>
        <dbReference type="EC" id="5.6.2.4"/>
    </reaction>
</comment>
<dbReference type="PROSITE" id="PS51217">
    <property type="entry name" value="UVRD_HELICASE_CTER"/>
    <property type="match status" value="1"/>
</dbReference>
<evidence type="ECO:0000313" key="20">
    <source>
        <dbReference type="Proteomes" id="UP000017640"/>
    </source>
</evidence>
<keyword evidence="2 15" id="KW-0479">Metal-binding</keyword>
<dbReference type="InterPro" id="IPR011335">
    <property type="entry name" value="Restrct_endonuc-II-like"/>
</dbReference>
<evidence type="ECO:0000256" key="9">
    <source>
        <dbReference type="ARBA" id="ARBA00022842"/>
    </source>
</evidence>
<keyword evidence="4 15" id="KW-0227">DNA damage</keyword>
<feature type="domain" description="UvrD-like helicase C-terminal" evidence="18">
    <location>
        <begin position="510"/>
        <end position="782"/>
    </location>
</feature>
<dbReference type="Gene3D" id="3.90.320.10">
    <property type="match status" value="1"/>
</dbReference>
<comment type="domain">
    <text evidence="15">The N-terminal DNA-binding domain is a ssDNA-dependent ATPase and has ATP-dependent 3'-5' helicase function. This domain interacts with RecC.</text>
</comment>
<dbReference type="GO" id="GO:0000724">
    <property type="term" value="P:double-strand break repair via homologous recombination"/>
    <property type="evidence" value="ECO:0007669"/>
    <property type="project" value="UniProtKB-UniRule"/>
</dbReference>
<comment type="domain">
    <text evidence="15">The C-terminal domain has nuclease activity and interacts with RecD. It interacts with RecA, facilitating its loading onto ssDNA.</text>
</comment>
<dbReference type="Pfam" id="PF00580">
    <property type="entry name" value="UvrD-helicase"/>
    <property type="match status" value="1"/>
</dbReference>
<feature type="binding site" evidence="15">
    <location>
        <position position="1006"/>
    </location>
    <ligand>
        <name>Mg(2+)</name>
        <dbReference type="ChEBI" id="CHEBI:18420"/>
    </ligand>
</feature>
<reference evidence="19 20" key="1">
    <citation type="journal article" date="2013" name="BMC Genomics">
        <title>Genomes of "Spiribacter", a streamlined, successful halophilic bacterium.</title>
        <authorList>
            <person name="Lopez-Perez M."/>
            <person name="Ghai R."/>
            <person name="Leon M.J."/>
            <person name="Rodriguez-Olmos A."/>
            <person name="Copa-Patino J.L."/>
            <person name="Soliveri J."/>
            <person name="Sanchez-Porro C."/>
            <person name="Ventosa A."/>
            <person name="Rodriguez-Valera F."/>
        </authorList>
    </citation>
    <scope>NUCLEOTIDE SEQUENCE [LARGE SCALE GENOMIC DNA]</scope>
    <source>
        <strain evidence="19 20">UAH-SP71</strain>
    </source>
</reference>
<dbReference type="PROSITE" id="PS51198">
    <property type="entry name" value="UVRD_HELICASE_ATP_BIND"/>
    <property type="match status" value="1"/>
</dbReference>